<feature type="domain" description="IDEAL" evidence="1">
    <location>
        <begin position="19"/>
        <end position="55"/>
    </location>
</feature>
<reference evidence="2" key="2">
    <citation type="submission" date="2020-09" db="EMBL/GenBank/DDBJ databases">
        <authorList>
            <person name="Sun Q."/>
            <person name="Zhou Y."/>
        </authorList>
    </citation>
    <scope>NUCLEOTIDE SEQUENCE</scope>
    <source>
        <strain evidence="2">CGMCC 1.12987</strain>
    </source>
</reference>
<sequence length="62" mass="6943">MDKMKVTYEAMLGLAAEMVLDDAVQKFRLERINQAIDKALAAGDEDTFLRLANELNSIRPTS</sequence>
<reference evidence="2" key="1">
    <citation type="journal article" date="2014" name="Int. J. Syst. Evol. Microbiol.">
        <title>Complete genome sequence of Corynebacterium casei LMG S-19264T (=DSM 44701T), isolated from a smear-ripened cheese.</title>
        <authorList>
            <consortium name="US DOE Joint Genome Institute (JGI-PGF)"/>
            <person name="Walter F."/>
            <person name="Albersmeier A."/>
            <person name="Kalinowski J."/>
            <person name="Ruckert C."/>
        </authorList>
    </citation>
    <scope>NUCLEOTIDE SEQUENCE</scope>
    <source>
        <strain evidence="2">CGMCC 1.12987</strain>
    </source>
</reference>
<dbReference type="Pfam" id="PF08858">
    <property type="entry name" value="IDEAL"/>
    <property type="match status" value="1"/>
</dbReference>
<name>A0A917FM49_9BACL</name>
<accession>A0A917FM49</accession>
<proteinExistence type="predicted"/>
<dbReference type="RefSeq" id="WP_188528285.1">
    <property type="nucleotide sequence ID" value="NZ_BMGR01000001.1"/>
</dbReference>
<protein>
    <recommendedName>
        <fullName evidence="1">IDEAL domain-containing protein</fullName>
    </recommendedName>
</protein>
<keyword evidence="3" id="KW-1185">Reference proteome</keyword>
<dbReference type="Gene3D" id="4.10.810.10">
    <property type="entry name" value="Virus Scaffolding Protein, Chain A"/>
    <property type="match status" value="1"/>
</dbReference>
<comment type="caution">
    <text evidence="2">The sequence shown here is derived from an EMBL/GenBank/DDBJ whole genome shotgun (WGS) entry which is preliminary data.</text>
</comment>
<dbReference type="Proteomes" id="UP000644756">
    <property type="component" value="Unassembled WGS sequence"/>
</dbReference>
<dbReference type="SMART" id="SM00914">
    <property type="entry name" value="IDEAL"/>
    <property type="match status" value="1"/>
</dbReference>
<evidence type="ECO:0000313" key="2">
    <source>
        <dbReference type="EMBL" id="GGF88907.1"/>
    </source>
</evidence>
<dbReference type="AlphaFoldDB" id="A0A917FM49"/>
<evidence type="ECO:0000259" key="1">
    <source>
        <dbReference type="SMART" id="SM00914"/>
    </source>
</evidence>
<dbReference type="InterPro" id="IPR027393">
    <property type="entry name" value="Virus_scaffolding_prot_C"/>
</dbReference>
<dbReference type="EMBL" id="BMGR01000001">
    <property type="protein sequence ID" value="GGF88907.1"/>
    <property type="molecule type" value="Genomic_DNA"/>
</dbReference>
<dbReference type="InterPro" id="IPR014957">
    <property type="entry name" value="IDEAL_dom"/>
</dbReference>
<organism evidence="2 3">
    <name type="scientific">Paenibacillus abyssi</name>
    <dbReference type="NCBI Taxonomy" id="1340531"/>
    <lineage>
        <taxon>Bacteria</taxon>
        <taxon>Bacillati</taxon>
        <taxon>Bacillota</taxon>
        <taxon>Bacilli</taxon>
        <taxon>Bacillales</taxon>
        <taxon>Paenibacillaceae</taxon>
        <taxon>Paenibacillus</taxon>
    </lineage>
</organism>
<evidence type="ECO:0000313" key="3">
    <source>
        <dbReference type="Proteomes" id="UP000644756"/>
    </source>
</evidence>
<gene>
    <name evidence="2" type="ORF">GCM10010916_02790</name>
</gene>